<reference evidence="2" key="1">
    <citation type="journal article" date="2014" name="Front. Microbiol.">
        <title>High frequency of phylogenetically diverse reductive dehalogenase-homologous genes in deep subseafloor sedimentary metagenomes.</title>
        <authorList>
            <person name="Kawai M."/>
            <person name="Futagami T."/>
            <person name="Toyoda A."/>
            <person name="Takaki Y."/>
            <person name="Nishi S."/>
            <person name="Hori S."/>
            <person name="Arai W."/>
            <person name="Tsubouchi T."/>
            <person name="Morono Y."/>
            <person name="Uchiyama I."/>
            <person name="Ito T."/>
            <person name="Fujiyama A."/>
            <person name="Inagaki F."/>
            <person name="Takami H."/>
        </authorList>
    </citation>
    <scope>NUCLEOTIDE SEQUENCE</scope>
    <source>
        <strain evidence="2">Expedition CK06-06</strain>
    </source>
</reference>
<dbReference type="PANTHER" id="PTHR43014:SF2">
    <property type="entry name" value="MERCURIC REDUCTASE"/>
    <property type="match status" value="1"/>
</dbReference>
<comment type="caution">
    <text evidence="2">The sequence shown here is derived from an EMBL/GenBank/DDBJ whole genome shotgun (WGS) entry which is preliminary data.</text>
</comment>
<feature type="domain" description="FAD/NAD(P)-binding" evidence="1">
    <location>
        <begin position="5"/>
        <end position="137"/>
    </location>
</feature>
<sequence length="137" mass="14814">MAESYDLVIVGAGSAGLTAVGFAVQLGARVAVVEKHRIGGDCTWTGCVPSKTLLKIAKVTHEMRTADRYGLTPADPVVDLKSVMSVVHRVINQVYQHESPEALRANGIDVILGDVRFLDPHTLSVNEDIFTARYVLL</sequence>
<dbReference type="PRINTS" id="PR00411">
    <property type="entry name" value="PNDRDTASEI"/>
</dbReference>
<dbReference type="Pfam" id="PF07992">
    <property type="entry name" value="Pyr_redox_2"/>
    <property type="match status" value="1"/>
</dbReference>
<dbReference type="EMBL" id="BARW01024069">
    <property type="protein sequence ID" value="GAI88615.1"/>
    <property type="molecule type" value="Genomic_DNA"/>
</dbReference>
<gene>
    <name evidence="2" type="ORF">S12H4_39766</name>
</gene>
<dbReference type="SUPFAM" id="SSF51905">
    <property type="entry name" value="FAD/NAD(P)-binding domain"/>
    <property type="match status" value="1"/>
</dbReference>
<protein>
    <recommendedName>
        <fullName evidence="1">FAD/NAD(P)-binding domain-containing protein</fullName>
    </recommendedName>
</protein>
<feature type="non-terminal residue" evidence="2">
    <location>
        <position position="137"/>
    </location>
</feature>
<evidence type="ECO:0000313" key="2">
    <source>
        <dbReference type="EMBL" id="GAI88615.1"/>
    </source>
</evidence>
<dbReference type="AlphaFoldDB" id="X1TM31"/>
<dbReference type="GO" id="GO:0003955">
    <property type="term" value="F:NAD(P)H dehydrogenase (quinone) activity"/>
    <property type="evidence" value="ECO:0007669"/>
    <property type="project" value="TreeGrafter"/>
</dbReference>
<name>X1TM31_9ZZZZ</name>
<accession>X1TM31</accession>
<dbReference type="Gene3D" id="3.50.50.60">
    <property type="entry name" value="FAD/NAD(P)-binding domain"/>
    <property type="match status" value="1"/>
</dbReference>
<proteinExistence type="predicted"/>
<dbReference type="InterPro" id="IPR023753">
    <property type="entry name" value="FAD/NAD-binding_dom"/>
</dbReference>
<dbReference type="PANTHER" id="PTHR43014">
    <property type="entry name" value="MERCURIC REDUCTASE"/>
    <property type="match status" value="1"/>
</dbReference>
<organism evidence="2">
    <name type="scientific">marine sediment metagenome</name>
    <dbReference type="NCBI Taxonomy" id="412755"/>
    <lineage>
        <taxon>unclassified sequences</taxon>
        <taxon>metagenomes</taxon>
        <taxon>ecological metagenomes</taxon>
    </lineage>
</organism>
<dbReference type="GO" id="GO:0050660">
    <property type="term" value="F:flavin adenine dinucleotide binding"/>
    <property type="evidence" value="ECO:0007669"/>
    <property type="project" value="TreeGrafter"/>
</dbReference>
<evidence type="ECO:0000259" key="1">
    <source>
        <dbReference type="Pfam" id="PF07992"/>
    </source>
</evidence>
<dbReference type="InterPro" id="IPR036188">
    <property type="entry name" value="FAD/NAD-bd_sf"/>
</dbReference>